<dbReference type="Pfam" id="PF00562">
    <property type="entry name" value="RNA_pol_Rpb2_6"/>
    <property type="match status" value="1"/>
</dbReference>
<dbReference type="InterPro" id="IPR007645">
    <property type="entry name" value="RNA_pol_Rpb2_3"/>
</dbReference>
<comment type="function">
    <text evidence="6 8">DNA-dependent RNA polymerase catalyzes the transcription of DNA into RNA using the four ribonucleoside triphosphates as substrates.</text>
</comment>
<comment type="caution">
    <text evidence="15">The sequence shown here is derived from an EMBL/GenBank/DDBJ whole genome shotgun (WGS) entry which is preliminary data.</text>
</comment>
<evidence type="ECO:0000259" key="14">
    <source>
        <dbReference type="Pfam" id="PF10385"/>
    </source>
</evidence>
<proteinExistence type="inferred from homology"/>
<dbReference type="InterPro" id="IPR007644">
    <property type="entry name" value="RNA_pol_bsu_protrusion"/>
</dbReference>
<dbReference type="NCBIfam" id="NF001616">
    <property type="entry name" value="PRK00405.1"/>
    <property type="match status" value="1"/>
</dbReference>
<dbReference type="Pfam" id="PF04565">
    <property type="entry name" value="RNA_pol_Rpb2_3"/>
    <property type="match status" value="1"/>
</dbReference>
<evidence type="ECO:0000259" key="11">
    <source>
        <dbReference type="Pfam" id="PF04561"/>
    </source>
</evidence>
<dbReference type="Gene3D" id="2.40.50.100">
    <property type="match status" value="1"/>
</dbReference>
<dbReference type="InterPro" id="IPR042107">
    <property type="entry name" value="DNA-dir_RNA_pol_bsu_ext_1_sf"/>
</dbReference>
<dbReference type="InterPro" id="IPR019462">
    <property type="entry name" value="DNA-dir_RNA_pol_bsu_external_1"/>
</dbReference>
<evidence type="ECO:0000259" key="12">
    <source>
        <dbReference type="Pfam" id="PF04563"/>
    </source>
</evidence>
<protein>
    <recommendedName>
        <fullName evidence="6 8">DNA-directed RNA polymerase subunit beta</fullName>
        <shortName evidence="6">RNAP subunit beta</shortName>
        <ecNumber evidence="6 8">2.7.7.6</ecNumber>
    </recommendedName>
    <alternativeName>
        <fullName evidence="6">RNA polymerase subunit beta</fullName>
    </alternativeName>
    <alternativeName>
        <fullName evidence="6">Transcriptase subunit beta</fullName>
    </alternativeName>
</protein>
<comment type="catalytic activity">
    <reaction evidence="5 6 8">
        <text>RNA(n) + a ribonucleoside 5'-triphosphate = RNA(n+1) + diphosphate</text>
        <dbReference type="Rhea" id="RHEA:21248"/>
        <dbReference type="Rhea" id="RHEA-COMP:14527"/>
        <dbReference type="Rhea" id="RHEA-COMP:17342"/>
        <dbReference type="ChEBI" id="CHEBI:33019"/>
        <dbReference type="ChEBI" id="CHEBI:61557"/>
        <dbReference type="ChEBI" id="CHEBI:140395"/>
        <dbReference type="EC" id="2.7.7.6"/>
    </reaction>
</comment>
<dbReference type="Gene3D" id="2.40.270.10">
    <property type="entry name" value="DNA-directed RNA polymerase, subunit 2, domain 6"/>
    <property type="match status" value="2"/>
</dbReference>
<dbReference type="Gene3D" id="2.30.150.10">
    <property type="entry name" value="DNA-directed RNA polymerase, beta subunit, external 1 domain"/>
    <property type="match status" value="1"/>
</dbReference>
<dbReference type="EMBL" id="MHHY01000007">
    <property type="protein sequence ID" value="OGY40578.1"/>
    <property type="molecule type" value="Genomic_DNA"/>
</dbReference>
<evidence type="ECO:0000256" key="2">
    <source>
        <dbReference type="ARBA" id="ARBA00022679"/>
    </source>
</evidence>
<keyword evidence="4 6" id="KW-0804">Transcription</keyword>
<dbReference type="STRING" id="1797529.A2570_02485"/>
<feature type="domain" description="RNA polymerase beta subunit protrusion" evidence="12">
    <location>
        <begin position="22"/>
        <end position="350"/>
    </location>
</feature>
<dbReference type="AlphaFoldDB" id="A0A1G1XKP3"/>
<dbReference type="HAMAP" id="MF_01321">
    <property type="entry name" value="RNApol_bact_RpoB"/>
    <property type="match status" value="1"/>
</dbReference>
<evidence type="ECO:0000256" key="7">
    <source>
        <dbReference type="RuleBase" id="RU000434"/>
    </source>
</evidence>
<feature type="domain" description="DNA-directed RNA polymerase beta subunit external 1" evidence="14">
    <location>
        <begin position="462"/>
        <end position="527"/>
    </location>
</feature>
<dbReference type="Pfam" id="PF04563">
    <property type="entry name" value="RNA_pol_Rpb2_1"/>
    <property type="match status" value="1"/>
</dbReference>
<evidence type="ECO:0000256" key="4">
    <source>
        <dbReference type="ARBA" id="ARBA00023163"/>
    </source>
</evidence>
<dbReference type="Gene3D" id="3.90.1110.10">
    <property type="entry name" value="RNA polymerase Rpb2, domain 2"/>
    <property type="match status" value="1"/>
</dbReference>
<feature type="domain" description="RNA polymerase Rpb2" evidence="10">
    <location>
        <begin position="978"/>
        <end position="1050"/>
    </location>
</feature>
<dbReference type="InterPro" id="IPR010243">
    <property type="entry name" value="RNA_pol_bsu_bac"/>
</dbReference>
<dbReference type="InterPro" id="IPR014724">
    <property type="entry name" value="RNA_pol_RPB2_OB-fold"/>
</dbReference>
<feature type="domain" description="DNA-directed RNA polymerase subunit 2 hybrid-binding" evidence="9">
    <location>
        <begin position="589"/>
        <end position="976"/>
    </location>
</feature>
<dbReference type="InterPro" id="IPR007642">
    <property type="entry name" value="RNA_pol_Rpb2_2"/>
</dbReference>
<dbReference type="PROSITE" id="PS01166">
    <property type="entry name" value="RNA_POL_BETA"/>
    <property type="match status" value="1"/>
</dbReference>
<evidence type="ECO:0000256" key="6">
    <source>
        <dbReference type="HAMAP-Rule" id="MF_01321"/>
    </source>
</evidence>
<sequence>MFTETKVFSSSPKNVLPLPRLDENQFQSFRWFIEHGIKNVFAEYSPIKDYTSKDLELHFGKYWFDEPKTTEEKARRDFLTFEAPWRVVVSLHNKKTGEIKEQEIYLGELPMMTSKGTFIVNGVERVVISQLIRSSGVYFIENTARAKKLFGAKILPGRGSWLEFDTDSAGTIGVRIDRKRRVLATSLLRVFGMETDEEILKAFSDIDKVGYIEKTLKTDPAKDAASAYLEVYKRLRPGEMGVFENAKSFLDAMFKRSERYDLSDVGRFKLSQRLFNIHAIKNYSPQERLLDKKDLVAVLREIIRLNTTPGALSDDIDHLGNRRIRACGEILRDRLIVGMSRMRRTVQDRMSTIDLAISNPAQLIFPKPLISAVKDFLMTSQLSHFTDQINPLSQLEHKRRISSMGPGGLKKERAGLEVRDVHLSHYGRICPVQTPEGQNIGLVSQFASFSRINSLGFIETPYVEVKNGKVTEEIHWMDAYEEEKYLIAYGTIRRNQKGEIEDKEVKVRNGHNILVVKPSDVQYIDASPQQLISIATGLIPFLENTDGNRALMGSNMQRQAVPCVLPQAPLVSTGFEERAAYDSGELLVSEEDGEVILVDSSKIVIKYAGSEKKEKTYELKKFSITNQYTCINQRPIIKRGDRVKKGQVIADGESTANGVLALGQNLNVAFMTWGGYNFEDAVIISERVVKNDIFSSVHIHEFSCDVRETKLGEEQTTPDIPNVSEERLKDLDEEGIVRIGAEVRENDILVGKITPRGEEELSAEEKLLRAIFGEKAKEVKDSSLKLDYGRQGRVIKVKVFSRDKGDKLPPGVIKKVYVEVAELRKIRVGDKVAGRHGNKGVISIIVPVEDMPYLADGTPIDVVLNPVGVVKRMNLGQILETHLGWAASKLGYRAITPVFSGATEKDIKEELKRAGLPESGQTAVYDGKSGEMLGEKITVGSIYLMKLNHLVEDKIHMRSTGRYSLITQQPLGGKARGGGQRFGEMEVWALEGYGAAHTLQEILTIKSDDIFGRASTYESLVKGEVIRKPNIPASFAVLVSELKGMALNVLILGEKTLAERRAEEERFDEN</sequence>
<dbReference type="GO" id="GO:0003677">
    <property type="term" value="F:DNA binding"/>
    <property type="evidence" value="ECO:0007669"/>
    <property type="project" value="UniProtKB-UniRule"/>
</dbReference>
<evidence type="ECO:0000256" key="8">
    <source>
        <dbReference type="RuleBase" id="RU363031"/>
    </source>
</evidence>
<comment type="similarity">
    <text evidence="6 7">Belongs to the RNA polymerase beta chain family.</text>
</comment>
<dbReference type="GO" id="GO:0006351">
    <property type="term" value="P:DNA-templated transcription"/>
    <property type="evidence" value="ECO:0007669"/>
    <property type="project" value="UniProtKB-UniRule"/>
</dbReference>
<evidence type="ECO:0000256" key="3">
    <source>
        <dbReference type="ARBA" id="ARBA00022695"/>
    </source>
</evidence>
<dbReference type="GO" id="GO:0032549">
    <property type="term" value="F:ribonucleoside binding"/>
    <property type="evidence" value="ECO:0007669"/>
    <property type="project" value="InterPro"/>
</dbReference>
<dbReference type="PANTHER" id="PTHR20856">
    <property type="entry name" value="DNA-DIRECTED RNA POLYMERASE I SUBUNIT 2"/>
    <property type="match status" value="1"/>
</dbReference>
<feature type="domain" description="RNA polymerase Rpb2" evidence="11">
    <location>
        <begin position="133"/>
        <end position="325"/>
    </location>
</feature>
<dbReference type="GO" id="GO:0003899">
    <property type="term" value="F:DNA-directed RNA polymerase activity"/>
    <property type="evidence" value="ECO:0007669"/>
    <property type="project" value="UniProtKB-UniRule"/>
</dbReference>
<dbReference type="Proteomes" id="UP000178570">
    <property type="component" value="Unassembled WGS sequence"/>
</dbReference>
<dbReference type="InterPro" id="IPR007121">
    <property type="entry name" value="RNA_pol_bsu_CS"/>
</dbReference>
<feature type="domain" description="RNA polymerase Rpb2" evidence="13">
    <location>
        <begin position="385"/>
        <end position="452"/>
    </location>
</feature>
<evidence type="ECO:0000256" key="5">
    <source>
        <dbReference type="ARBA" id="ARBA00048552"/>
    </source>
</evidence>
<organism evidence="15 16">
    <name type="scientific">Candidatus Brennerbacteria bacterium RIFOXYD1_FULL_41_16</name>
    <dbReference type="NCBI Taxonomy" id="1797529"/>
    <lineage>
        <taxon>Bacteria</taxon>
        <taxon>Candidatus Brenneribacteriota</taxon>
    </lineage>
</organism>
<keyword evidence="2 6" id="KW-0808">Transferase</keyword>
<keyword evidence="1 6" id="KW-0240">DNA-directed RNA polymerase</keyword>
<dbReference type="InterPro" id="IPR037033">
    <property type="entry name" value="DNA-dir_RNAP_su2_hyb_sf"/>
</dbReference>
<dbReference type="Gene3D" id="3.90.1100.10">
    <property type="match status" value="1"/>
</dbReference>
<comment type="subunit">
    <text evidence="6 8">The RNAP catalytic core consists of 2 alpha, 1 beta, 1 beta' and 1 omega subunit. When a sigma factor is associated with the core the holoenzyme is formed, which can initiate transcription.</text>
</comment>
<accession>A0A1G1XKP3</accession>
<evidence type="ECO:0000313" key="15">
    <source>
        <dbReference type="EMBL" id="OGY40578.1"/>
    </source>
</evidence>
<keyword evidence="3 6" id="KW-0548">Nucleotidyltransferase</keyword>
<dbReference type="InterPro" id="IPR007641">
    <property type="entry name" value="RNA_pol_Rpb2_7"/>
</dbReference>
<dbReference type="Pfam" id="PF04561">
    <property type="entry name" value="RNA_pol_Rpb2_2"/>
    <property type="match status" value="1"/>
</dbReference>
<dbReference type="CDD" id="cd00653">
    <property type="entry name" value="RNA_pol_B_RPB2"/>
    <property type="match status" value="1"/>
</dbReference>
<dbReference type="EC" id="2.7.7.6" evidence="6 8"/>
<dbReference type="Pfam" id="PF04560">
    <property type="entry name" value="RNA_pol_Rpb2_7"/>
    <property type="match status" value="1"/>
</dbReference>
<dbReference type="InterPro" id="IPR037034">
    <property type="entry name" value="RNA_pol_Rpb2_2_sf"/>
</dbReference>
<dbReference type="Gene3D" id="2.40.50.150">
    <property type="match status" value="1"/>
</dbReference>
<dbReference type="Pfam" id="PF10385">
    <property type="entry name" value="RNA_pol_Rpb2_45"/>
    <property type="match status" value="1"/>
</dbReference>
<dbReference type="SUPFAM" id="SSF64484">
    <property type="entry name" value="beta and beta-prime subunits of DNA dependent RNA-polymerase"/>
    <property type="match status" value="1"/>
</dbReference>
<reference evidence="15 16" key="1">
    <citation type="journal article" date="2016" name="Nat. Commun.">
        <title>Thousands of microbial genomes shed light on interconnected biogeochemical processes in an aquifer system.</title>
        <authorList>
            <person name="Anantharaman K."/>
            <person name="Brown C.T."/>
            <person name="Hug L.A."/>
            <person name="Sharon I."/>
            <person name="Castelle C.J."/>
            <person name="Probst A.J."/>
            <person name="Thomas B.C."/>
            <person name="Singh A."/>
            <person name="Wilkins M.J."/>
            <person name="Karaoz U."/>
            <person name="Brodie E.L."/>
            <person name="Williams K.H."/>
            <person name="Hubbard S.S."/>
            <person name="Banfield J.F."/>
        </authorList>
    </citation>
    <scope>NUCLEOTIDE SEQUENCE [LARGE SCALE GENOMIC DNA]</scope>
</reference>
<evidence type="ECO:0000259" key="10">
    <source>
        <dbReference type="Pfam" id="PF04560"/>
    </source>
</evidence>
<gene>
    <name evidence="6" type="primary">rpoB</name>
    <name evidence="15" type="ORF">A2570_02485</name>
</gene>
<dbReference type="InterPro" id="IPR015712">
    <property type="entry name" value="DNA-dir_RNA_pol_su2"/>
</dbReference>
<dbReference type="InterPro" id="IPR007120">
    <property type="entry name" value="DNA-dir_RNAP_su2_dom"/>
</dbReference>
<evidence type="ECO:0000256" key="1">
    <source>
        <dbReference type="ARBA" id="ARBA00022478"/>
    </source>
</evidence>
<dbReference type="Gene3D" id="3.90.1800.10">
    <property type="entry name" value="RNA polymerase alpha subunit dimerisation domain"/>
    <property type="match status" value="1"/>
</dbReference>
<evidence type="ECO:0000259" key="13">
    <source>
        <dbReference type="Pfam" id="PF04565"/>
    </source>
</evidence>
<evidence type="ECO:0000313" key="16">
    <source>
        <dbReference type="Proteomes" id="UP000178570"/>
    </source>
</evidence>
<name>A0A1G1XKP3_9BACT</name>
<dbReference type="GO" id="GO:0000428">
    <property type="term" value="C:DNA-directed RNA polymerase complex"/>
    <property type="evidence" value="ECO:0007669"/>
    <property type="project" value="UniProtKB-KW"/>
</dbReference>
<evidence type="ECO:0000259" key="9">
    <source>
        <dbReference type="Pfam" id="PF00562"/>
    </source>
</evidence>
<dbReference type="NCBIfam" id="TIGR02013">
    <property type="entry name" value="rpoB"/>
    <property type="match status" value="1"/>
</dbReference>